<keyword evidence="2" id="KW-1185">Reference proteome</keyword>
<organism evidence="1 2">
    <name type="scientific">Stylosanthes scabra</name>
    <dbReference type="NCBI Taxonomy" id="79078"/>
    <lineage>
        <taxon>Eukaryota</taxon>
        <taxon>Viridiplantae</taxon>
        <taxon>Streptophyta</taxon>
        <taxon>Embryophyta</taxon>
        <taxon>Tracheophyta</taxon>
        <taxon>Spermatophyta</taxon>
        <taxon>Magnoliopsida</taxon>
        <taxon>eudicotyledons</taxon>
        <taxon>Gunneridae</taxon>
        <taxon>Pentapetalae</taxon>
        <taxon>rosids</taxon>
        <taxon>fabids</taxon>
        <taxon>Fabales</taxon>
        <taxon>Fabaceae</taxon>
        <taxon>Papilionoideae</taxon>
        <taxon>50 kb inversion clade</taxon>
        <taxon>dalbergioids sensu lato</taxon>
        <taxon>Dalbergieae</taxon>
        <taxon>Pterocarpus clade</taxon>
        <taxon>Stylosanthes</taxon>
    </lineage>
</organism>
<name>A0ABU6XEZ7_9FABA</name>
<proteinExistence type="predicted"/>
<evidence type="ECO:0000313" key="1">
    <source>
        <dbReference type="EMBL" id="MED6196636.1"/>
    </source>
</evidence>
<comment type="caution">
    <text evidence="1">The sequence shown here is derived from an EMBL/GenBank/DDBJ whole genome shotgun (WGS) entry which is preliminary data.</text>
</comment>
<evidence type="ECO:0000313" key="2">
    <source>
        <dbReference type="Proteomes" id="UP001341840"/>
    </source>
</evidence>
<gene>
    <name evidence="1" type="ORF">PIB30_049327</name>
</gene>
<sequence length="128" mass="15180">MKSFNIRHINIYLLHSHNYCPEPFAASLIRHTKIGIQNHGLFIIIRRNAFDNHRFRTLFNQKLYEETVCHKEIIAEVGFNLMDNEYPEMRQQIALRGWRRLASPKEAAKTMIREFFANASRSEDEMDG</sequence>
<dbReference type="Proteomes" id="UP001341840">
    <property type="component" value="Unassembled WGS sequence"/>
</dbReference>
<dbReference type="EMBL" id="JASCZI010211779">
    <property type="protein sequence ID" value="MED6196636.1"/>
    <property type="molecule type" value="Genomic_DNA"/>
</dbReference>
<protein>
    <submittedName>
        <fullName evidence="1">Uncharacterized protein</fullName>
    </submittedName>
</protein>
<accession>A0ABU6XEZ7</accession>
<reference evidence="1 2" key="1">
    <citation type="journal article" date="2023" name="Plants (Basel)">
        <title>Bridging the Gap: Combining Genomics and Transcriptomics Approaches to Understand Stylosanthes scabra, an Orphan Legume from the Brazilian Caatinga.</title>
        <authorList>
            <person name="Ferreira-Neto J.R.C."/>
            <person name="da Silva M.D."/>
            <person name="Binneck E."/>
            <person name="de Melo N.F."/>
            <person name="da Silva R.H."/>
            <person name="de Melo A.L.T.M."/>
            <person name="Pandolfi V."/>
            <person name="Bustamante F.O."/>
            <person name="Brasileiro-Vidal A.C."/>
            <person name="Benko-Iseppon A.M."/>
        </authorList>
    </citation>
    <scope>NUCLEOTIDE SEQUENCE [LARGE SCALE GENOMIC DNA]</scope>
    <source>
        <tissue evidence="1">Leaves</tissue>
    </source>
</reference>